<dbReference type="CDD" id="cd02165">
    <property type="entry name" value="NMNAT"/>
    <property type="match status" value="1"/>
</dbReference>
<protein>
    <recommendedName>
        <fullName evidence="11">Probable nicotinate-nucleotide adenylyltransferase</fullName>
        <ecNumber evidence="11">2.7.7.18</ecNumber>
    </recommendedName>
    <alternativeName>
        <fullName evidence="11">Deamido-NAD(+) diphosphorylase</fullName>
    </alternativeName>
    <alternativeName>
        <fullName evidence="11">Deamido-NAD(+) pyrophosphorylase</fullName>
    </alternativeName>
    <alternativeName>
        <fullName evidence="11">Nicotinate mononucleotide adenylyltransferase</fullName>
        <shortName evidence="11">NaMN adenylyltransferase</shortName>
    </alternativeName>
</protein>
<dbReference type="InterPro" id="IPR004821">
    <property type="entry name" value="Cyt_trans-like"/>
</dbReference>
<evidence type="ECO:0000256" key="4">
    <source>
        <dbReference type="ARBA" id="ARBA00022642"/>
    </source>
</evidence>
<evidence type="ECO:0000256" key="8">
    <source>
        <dbReference type="ARBA" id="ARBA00022840"/>
    </source>
</evidence>
<dbReference type="UniPathway" id="UPA00253">
    <property type="reaction ID" value="UER00332"/>
</dbReference>
<evidence type="ECO:0000256" key="6">
    <source>
        <dbReference type="ARBA" id="ARBA00022695"/>
    </source>
</evidence>
<comment type="caution">
    <text evidence="13">The sequence shown here is derived from an EMBL/GenBank/DDBJ whole genome shotgun (WGS) entry which is preliminary data.</text>
</comment>
<proteinExistence type="inferred from homology"/>
<evidence type="ECO:0000313" key="13">
    <source>
        <dbReference type="EMBL" id="OOV86522.1"/>
    </source>
</evidence>
<evidence type="ECO:0000256" key="10">
    <source>
        <dbReference type="ARBA" id="ARBA00048721"/>
    </source>
</evidence>
<evidence type="ECO:0000313" key="14">
    <source>
        <dbReference type="Proteomes" id="UP000190064"/>
    </source>
</evidence>
<dbReference type="GO" id="GO:0004515">
    <property type="term" value="F:nicotinate-nucleotide adenylyltransferase activity"/>
    <property type="evidence" value="ECO:0007669"/>
    <property type="project" value="UniProtKB-UniRule"/>
</dbReference>
<dbReference type="NCBIfam" id="TIGR00482">
    <property type="entry name" value="nicotinate (nicotinamide) nucleotide adenylyltransferase"/>
    <property type="match status" value="1"/>
</dbReference>
<comment type="function">
    <text evidence="1 11">Catalyzes the reversible adenylation of nicotinate mononucleotide (NaMN) to nicotinic acid adenine dinucleotide (NaAD).</text>
</comment>
<keyword evidence="9 11" id="KW-0520">NAD</keyword>
<keyword evidence="6 11" id="KW-0548">Nucleotidyltransferase</keyword>
<evidence type="ECO:0000256" key="1">
    <source>
        <dbReference type="ARBA" id="ARBA00002324"/>
    </source>
</evidence>
<evidence type="ECO:0000256" key="11">
    <source>
        <dbReference type="HAMAP-Rule" id="MF_00244"/>
    </source>
</evidence>
<keyword evidence="7 11" id="KW-0547">Nucleotide-binding</keyword>
<keyword evidence="14" id="KW-1185">Reference proteome</keyword>
<dbReference type="RefSeq" id="WP_078320343.1">
    <property type="nucleotide sequence ID" value="NZ_FXTS01000007.1"/>
</dbReference>
<dbReference type="AlphaFoldDB" id="A0A1T1H9K5"/>
<dbReference type="PANTHER" id="PTHR39321">
    <property type="entry name" value="NICOTINATE-NUCLEOTIDE ADENYLYLTRANSFERASE-RELATED"/>
    <property type="match status" value="1"/>
</dbReference>
<keyword evidence="8 11" id="KW-0067">ATP-binding</keyword>
<evidence type="ECO:0000256" key="2">
    <source>
        <dbReference type="ARBA" id="ARBA00005019"/>
    </source>
</evidence>
<keyword evidence="5 11" id="KW-0808">Transferase</keyword>
<evidence type="ECO:0000256" key="7">
    <source>
        <dbReference type="ARBA" id="ARBA00022741"/>
    </source>
</evidence>
<evidence type="ECO:0000256" key="5">
    <source>
        <dbReference type="ARBA" id="ARBA00022679"/>
    </source>
</evidence>
<accession>A0A1T1H9K5</accession>
<organism evidence="13 14">
    <name type="scientific">Oceanospirillum linum</name>
    <dbReference type="NCBI Taxonomy" id="966"/>
    <lineage>
        <taxon>Bacteria</taxon>
        <taxon>Pseudomonadati</taxon>
        <taxon>Pseudomonadota</taxon>
        <taxon>Gammaproteobacteria</taxon>
        <taxon>Oceanospirillales</taxon>
        <taxon>Oceanospirillaceae</taxon>
        <taxon>Oceanospirillum</taxon>
    </lineage>
</organism>
<dbReference type="STRING" id="966.BTA35_0213570"/>
<comment type="similarity">
    <text evidence="3 11">Belongs to the NadD family.</text>
</comment>
<evidence type="ECO:0000259" key="12">
    <source>
        <dbReference type="Pfam" id="PF01467"/>
    </source>
</evidence>
<dbReference type="Proteomes" id="UP000190064">
    <property type="component" value="Unassembled WGS sequence"/>
</dbReference>
<sequence length="218" mass="24828">MPDKPDVIAVMGGTFDPVHNGHLRSALELRQLLALDEVRLVPCHQTPHREQPQRSSQQRLHMLDLAVAGEAGLYIDDRELRLDQPSYSVLTLQGLRKELGDEAVLCWVMGVDAFAHFTSWYKWREILTLANLIIMTRPGFELVSGSEEKRLWQERAVEVSELYLHPFGKVLPVSLPSQLEISATYIRQQLSQGQSVRYLLPDSVINYIGTHKLYVKVS</sequence>
<dbReference type="InterPro" id="IPR014729">
    <property type="entry name" value="Rossmann-like_a/b/a_fold"/>
</dbReference>
<dbReference type="GO" id="GO:0009435">
    <property type="term" value="P:NAD+ biosynthetic process"/>
    <property type="evidence" value="ECO:0007669"/>
    <property type="project" value="UniProtKB-UniRule"/>
</dbReference>
<evidence type="ECO:0000256" key="3">
    <source>
        <dbReference type="ARBA" id="ARBA00009014"/>
    </source>
</evidence>
<dbReference type="Pfam" id="PF01467">
    <property type="entry name" value="CTP_transf_like"/>
    <property type="match status" value="1"/>
</dbReference>
<dbReference type="NCBIfam" id="TIGR00125">
    <property type="entry name" value="cyt_tran_rel"/>
    <property type="match status" value="1"/>
</dbReference>
<dbReference type="NCBIfam" id="NF000839">
    <property type="entry name" value="PRK00071.1-1"/>
    <property type="match status" value="1"/>
</dbReference>
<gene>
    <name evidence="11" type="primary">nadD</name>
    <name evidence="13" type="ORF">BTA35_0213570</name>
</gene>
<dbReference type="EMBL" id="MTSD02000006">
    <property type="protein sequence ID" value="OOV86522.1"/>
    <property type="molecule type" value="Genomic_DNA"/>
</dbReference>
<reference evidence="13" key="1">
    <citation type="submission" date="2017-02" db="EMBL/GenBank/DDBJ databases">
        <title>Draft Genome Sequence of the Salt Water Bacterium Oceanospirillum linum ATCC 11336.</title>
        <authorList>
            <person name="Trachtenberg A.M."/>
            <person name="Carney J.G."/>
            <person name="Linnane J.D."/>
            <person name="Rheaume B.A."/>
            <person name="Pitts N.L."/>
            <person name="Mykles D.L."/>
            <person name="Maclea K.S."/>
        </authorList>
    </citation>
    <scope>NUCLEOTIDE SEQUENCE [LARGE SCALE GENOMIC DNA]</scope>
    <source>
        <strain evidence="13">ATCC 11336</strain>
    </source>
</reference>
<dbReference type="HAMAP" id="MF_00244">
    <property type="entry name" value="NaMN_adenylyltr"/>
    <property type="match status" value="1"/>
</dbReference>
<keyword evidence="4 11" id="KW-0662">Pyridine nucleotide biosynthesis</keyword>
<dbReference type="InterPro" id="IPR005248">
    <property type="entry name" value="NadD/NMNAT"/>
</dbReference>
<comment type="catalytic activity">
    <reaction evidence="10 11">
        <text>nicotinate beta-D-ribonucleotide + ATP + H(+) = deamido-NAD(+) + diphosphate</text>
        <dbReference type="Rhea" id="RHEA:22860"/>
        <dbReference type="ChEBI" id="CHEBI:15378"/>
        <dbReference type="ChEBI" id="CHEBI:30616"/>
        <dbReference type="ChEBI" id="CHEBI:33019"/>
        <dbReference type="ChEBI" id="CHEBI:57502"/>
        <dbReference type="ChEBI" id="CHEBI:58437"/>
        <dbReference type="EC" id="2.7.7.18"/>
    </reaction>
</comment>
<comment type="pathway">
    <text evidence="2 11">Cofactor biosynthesis; NAD(+) biosynthesis; deamido-NAD(+) from nicotinate D-ribonucleotide: step 1/1.</text>
</comment>
<dbReference type="SUPFAM" id="SSF52374">
    <property type="entry name" value="Nucleotidylyl transferase"/>
    <property type="match status" value="1"/>
</dbReference>
<dbReference type="Gene3D" id="3.40.50.620">
    <property type="entry name" value="HUPs"/>
    <property type="match status" value="1"/>
</dbReference>
<dbReference type="GO" id="GO:0005524">
    <property type="term" value="F:ATP binding"/>
    <property type="evidence" value="ECO:0007669"/>
    <property type="project" value="UniProtKB-KW"/>
</dbReference>
<feature type="domain" description="Cytidyltransferase-like" evidence="12">
    <location>
        <begin position="10"/>
        <end position="188"/>
    </location>
</feature>
<dbReference type="PANTHER" id="PTHR39321:SF3">
    <property type="entry name" value="PHOSPHOPANTETHEINE ADENYLYLTRANSFERASE"/>
    <property type="match status" value="1"/>
</dbReference>
<dbReference type="EC" id="2.7.7.18" evidence="11"/>
<name>A0A1T1H9K5_OCELI</name>
<evidence type="ECO:0000256" key="9">
    <source>
        <dbReference type="ARBA" id="ARBA00023027"/>
    </source>
</evidence>